<evidence type="ECO:0000256" key="2">
    <source>
        <dbReference type="ARBA" id="ARBA00022475"/>
    </source>
</evidence>
<dbReference type="InterPro" id="IPR000742">
    <property type="entry name" value="EGF"/>
</dbReference>
<comment type="caution">
    <text evidence="12">Lacks conserved residue(s) required for the propagation of feature annotation.</text>
</comment>
<dbReference type="InterPro" id="IPR001507">
    <property type="entry name" value="ZP_dom"/>
</dbReference>
<organism evidence="15 16">
    <name type="scientific">Pocillopora meandrina</name>
    <dbReference type="NCBI Taxonomy" id="46732"/>
    <lineage>
        <taxon>Eukaryota</taxon>
        <taxon>Metazoa</taxon>
        <taxon>Cnidaria</taxon>
        <taxon>Anthozoa</taxon>
        <taxon>Hexacorallia</taxon>
        <taxon>Scleractinia</taxon>
        <taxon>Astrocoeniina</taxon>
        <taxon>Pocilloporidae</taxon>
        <taxon>Pocillopora</taxon>
    </lineage>
</organism>
<dbReference type="PROSITE" id="PS50026">
    <property type="entry name" value="EGF_3"/>
    <property type="match status" value="2"/>
</dbReference>
<dbReference type="GO" id="GO:0005886">
    <property type="term" value="C:plasma membrane"/>
    <property type="evidence" value="ECO:0007669"/>
    <property type="project" value="UniProtKB-SubCell"/>
</dbReference>
<name>A0AAU9WVP1_9CNID</name>
<dbReference type="PROSITE" id="PS00022">
    <property type="entry name" value="EGF_1"/>
    <property type="match status" value="2"/>
</dbReference>
<evidence type="ECO:0000256" key="9">
    <source>
        <dbReference type="ARBA" id="ARBA00023136"/>
    </source>
</evidence>
<evidence type="ECO:0000256" key="7">
    <source>
        <dbReference type="ARBA" id="ARBA00022837"/>
    </source>
</evidence>
<evidence type="ECO:0000256" key="8">
    <source>
        <dbReference type="ARBA" id="ARBA00022989"/>
    </source>
</evidence>
<dbReference type="PROSITE" id="PS51034">
    <property type="entry name" value="ZP_2"/>
    <property type="match status" value="1"/>
</dbReference>
<dbReference type="Gene3D" id="2.60.40.3210">
    <property type="entry name" value="Zona pellucida, ZP-N domain"/>
    <property type="match status" value="1"/>
</dbReference>
<dbReference type="Proteomes" id="UP001159428">
    <property type="component" value="Unassembled WGS sequence"/>
</dbReference>
<dbReference type="InterPro" id="IPR049883">
    <property type="entry name" value="NOTCH1_EGF-like"/>
</dbReference>
<dbReference type="GO" id="GO:0042063">
    <property type="term" value="P:gliogenesis"/>
    <property type="evidence" value="ECO:0007669"/>
    <property type="project" value="UniProtKB-ARBA"/>
</dbReference>
<dbReference type="SMART" id="SM00179">
    <property type="entry name" value="EGF_CA"/>
    <property type="match status" value="3"/>
</dbReference>
<evidence type="ECO:0000259" key="13">
    <source>
        <dbReference type="PROSITE" id="PS50026"/>
    </source>
</evidence>
<feature type="domain" description="ZP" evidence="14">
    <location>
        <begin position="152"/>
        <end position="292"/>
    </location>
</feature>
<dbReference type="FunFam" id="2.10.25.10:FF:000391">
    <property type="entry name" value="Weary, isoform C"/>
    <property type="match status" value="1"/>
</dbReference>
<dbReference type="GO" id="GO:0048666">
    <property type="term" value="P:neuron development"/>
    <property type="evidence" value="ECO:0007669"/>
    <property type="project" value="UniProtKB-ARBA"/>
</dbReference>
<evidence type="ECO:0000256" key="11">
    <source>
        <dbReference type="ARBA" id="ARBA00023180"/>
    </source>
</evidence>
<keyword evidence="8" id="KW-1133">Transmembrane helix</keyword>
<proteinExistence type="predicted"/>
<evidence type="ECO:0000259" key="14">
    <source>
        <dbReference type="PROSITE" id="PS51034"/>
    </source>
</evidence>
<dbReference type="InterPro" id="IPR009030">
    <property type="entry name" value="Growth_fac_rcpt_cys_sf"/>
</dbReference>
<feature type="disulfide bond" evidence="12">
    <location>
        <begin position="53"/>
        <end position="62"/>
    </location>
</feature>
<dbReference type="SMART" id="SM00181">
    <property type="entry name" value="EGF"/>
    <property type="match status" value="3"/>
</dbReference>
<dbReference type="FunFam" id="2.10.25.10:FF:000230">
    <property type="entry name" value="Delta-like protein"/>
    <property type="match status" value="1"/>
</dbReference>
<evidence type="ECO:0000256" key="4">
    <source>
        <dbReference type="ARBA" id="ARBA00022692"/>
    </source>
</evidence>
<dbReference type="PROSITE" id="PS01187">
    <property type="entry name" value="EGF_CA"/>
    <property type="match status" value="1"/>
</dbReference>
<keyword evidence="10 12" id="KW-1015">Disulfide bond</keyword>
<dbReference type="SUPFAM" id="SSF57184">
    <property type="entry name" value="Growth factor receptor domain"/>
    <property type="match status" value="1"/>
</dbReference>
<dbReference type="AlphaFoldDB" id="A0AAU9WVP1"/>
<dbReference type="GO" id="GO:0005509">
    <property type="term" value="F:calcium ion binding"/>
    <property type="evidence" value="ECO:0007669"/>
    <property type="project" value="InterPro"/>
</dbReference>
<comment type="caution">
    <text evidence="15">The sequence shown here is derived from an EMBL/GenBank/DDBJ whole genome shotgun (WGS) entry which is preliminary data.</text>
</comment>
<sequence length="292" mass="32232">MFVMFHPGQTVDRGFEAKYKSIPTGGVDPCSEYPCANDSTCVDNEDSTFKCICPPGVTGDRCQVGLDPCSEYPCANNGTCVDNGNNTFKCICPPGVTGDRCQVDIDECRENKDHCQDICENTMGSYYCSCSDPELSVARDKRHCIAEGVEVDCGQDEITITLPKSLLLGLDREHLRLIDANCTATENETHFFLHTETGKCGTISKHNKDYVIYSNMVSEIPIEENKIVTRLRQAMIPFDCFYSNWGVASSIGIRPSDSLLPSLRMTSLLNSQSVNECTLKPVSTARTQHCQS</sequence>
<dbReference type="GO" id="GO:0007219">
    <property type="term" value="P:Notch signaling pathway"/>
    <property type="evidence" value="ECO:0007669"/>
    <property type="project" value="TreeGrafter"/>
</dbReference>
<feature type="domain" description="EGF-like" evidence="13">
    <location>
        <begin position="26"/>
        <end position="63"/>
    </location>
</feature>
<keyword evidence="16" id="KW-1185">Reference proteome</keyword>
<dbReference type="EMBL" id="CALNXJ010000022">
    <property type="protein sequence ID" value="CAH3127357.1"/>
    <property type="molecule type" value="Genomic_DNA"/>
</dbReference>
<feature type="disulfide bond" evidence="12">
    <location>
        <begin position="92"/>
        <end position="101"/>
    </location>
</feature>
<keyword evidence="6" id="KW-0677">Repeat</keyword>
<dbReference type="Pfam" id="PF00008">
    <property type="entry name" value="EGF"/>
    <property type="match status" value="2"/>
</dbReference>
<keyword evidence="4" id="KW-0812">Transmembrane</keyword>
<keyword evidence="5" id="KW-0732">Signal</keyword>
<evidence type="ECO:0000256" key="10">
    <source>
        <dbReference type="ARBA" id="ARBA00023157"/>
    </source>
</evidence>
<dbReference type="GO" id="GO:0005112">
    <property type="term" value="F:Notch binding"/>
    <property type="evidence" value="ECO:0007669"/>
    <property type="project" value="TreeGrafter"/>
</dbReference>
<evidence type="ECO:0000256" key="5">
    <source>
        <dbReference type="ARBA" id="ARBA00022729"/>
    </source>
</evidence>
<evidence type="ECO:0000256" key="1">
    <source>
        <dbReference type="ARBA" id="ARBA00004251"/>
    </source>
</evidence>
<dbReference type="Gene3D" id="2.10.25.10">
    <property type="entry name" value="Laminin"/>
    <property type="match status" value="3"/>
</dbReference>
<evidence type="ECO:0000256" key="6">
    <source>
        <dbReference type="ARBA" id="ARBA00022737"/>
    </source>
</evidence>
<keyword evidence="3 12" id="KW-0245">EGF-like domain</keyword>
<keyword evidence="11" id="KW-0325">Glycoprotein</keyword>
<evidence type="ECO:0000313" key="16">
    <source>
        <dbReference type="Proteomes" id="UP001159428"/>
    </source>
</evidence>
<evidence type="ECO:0000313" key="15">
    <source>
        <dbReference type="EMBL" id="CAH3127357.1"/>
    </source>
</evidence>
<dbReference type="InterPro" id="IPR001881">
    <property type="entry name" value="EGF-like_Ca-bd_dom"/>
</dbReference>
<keyword evidence="9" id="KW-0472">Membrane</keyword>
<evidence type="ECO:0000256" key="12">
    <source>
        <dbReference type="PROSITE-ProRule" id="PRU00076"/>
    </source>
</evidence>
<dbReference type="PANTHER" id="PTHR12916">
    <property type="entry name" value="CYTOCHROME C OXIDASE POLYPEPTIDE VIC-2"/>
    <property type="match status" value="1"/>
</dbReference>
<feature type="domain" description="EGF-like" evidence="13">
    <location>
        <begin position="65"/>
        <end position="102"/>
    </location>
</feature>
<protein>
    <submittedName>
        <fullName evidence="15">Uncharacterized protein</fullName>
    </submittedName>
</protein>
<dbReference type="InterPro" id="IPR018097">
    <property type="entry name" value="EGF_Ca-bd_CS"/>
</dbReference>
<accession>A0AAU9WVP1</accession>
<keyword evidence="2" id="KW-1003">Cell membrane</keyword>
<comment type="subcellular location">
    <subcellularLocation>
        <location evidence="1">Cell membrane</location>
        <topology evidence="1">Single-pass type I membrane protein</topology>
    </subcellularLocation>
</comment>
<keyword evidence="7" id="KW-0106">Calcium</keyword>
<gene>
    <name evidence="15" type="ORF">PMEA_00012516</name>
</gene>
<evidence type="ECO:0000256" key="3">
    <source>
        <dbReference type="ARBA" id="ARBA00022536"/>
    </source>
</evidence>
<dbReference type="PANTHER" id="PTHR12916:SF9">
    <property type="entry name" value="NEUROGENIC LOCUS NOTCH HOMOLOG PROTEIN 1-RELATED"/>
    <property type="match status" value="1"/>
</dbReference>
<dbReference type="Pfam" id="PF07645">
    <property type="entry name" value="EGF_CA"/>
    <property type="match status" value="1"/>
</dbReference>
<dbReference type="GO" id="GO:0000902">
    <property type="term" value="P:cell morphogenesis"/>
    <property type="evidence" value="ECO:0007669"/>
    <property type="project" value="UniProtKB-ARBA"/>
</dbReference>
<dbReference type="CDD" id="cd00054">
    <property type="entry name" value="EGF_CA"/>
    <property type="match status" value="2"/>
</dbReference>
<reference evidence="15 16" key="1">
    <citation type="submission" date="2022-05" db="EMBL/GenBank/DDBJ databases">
        <authorList>
            <consortium name="Genoscope - CEA"/>
            <person name="William W."/>
        </authorList>
    </citation>
    <scope>NUCLEOTIDE SEQUENCE [LARGE SCALE GENOMIC DNA]</scope>
</reference>